<comment type="caution">
    <text evidence="17">The sequence shown here is derived from an EMBL/GenBank/DDBJ whole genome shotgun (WGS) entry which is preliminary data.</text>
</comment>
<dbReference type="PANTHER" id="PTHR45528:SF1">
    <property type="entry name" value="SENSOR HISTIDINE KINASE CPXA"/>
    <property type="match status" value="1"/>
</dbReference>
<keyword evidence="4" id="KW-1003">Cell membrane</keyword>
<dbReference type="InterPro" id="IPR036890">
    <property type="entry name" value="HATPase_C_sf"/>
</dbReference>
<keyword evidence="9" id="KW-0418">Kinase</keyword>
<keyword evidence="11 14" id="KW-1133">Transmembrane helix</keyword>
<dbReference type="Gene3D" id="3.30.565.10">
    <property type="entry name" value="Histidine kinase-like ATPase, C-terminal domain"/>
    <property type="match status" value="1"/>
</dbReference>
<dbReference type="Proteomes" id="UP000014018">
    <property type="component" value="Unassembled WGS sequence"/>
</dbReference>
<dbReference type="InterPro" id="IPR050398">
    <property type="entry name" value="HssS/ArlS-like"/>
</dbReference>
<evidence type="ECO:0000256" key="6">
    <source>
        <dbReference type="ARBA" id="ARBA00022679"/>
    </source>
</evidence>
<dbReference type="EC" id="2.7.13.3" evidence="3"/>
<dbReference type="Pfam" id="PF00512">
    <property type="entry name" value="HisKA"/>
    <property type="match status" value="1"/>
</dbReference>
<evidence type="ECO:0000256" key="4">
    <source>
        <dbReference type="ARBA" id="ARBA00022475"/>
    </source>
</evidence>
<dbReference type="RefSeq" id="WP_016111978.1">
    <property type="nucleotide sequence ID" value="NZ_KB976193.1"/>
</dbReference>
<accession>A0A9W5UZP5</accession>
<dbReference type="SMART" id="SM00387">
    <property type="entry name" value="HATPase_c"/>
    <property type="match status" value="1"/>
</dbReference>
<dbReference type="SUPFAM" id="SSF158472">
    <property type="entry name" value="HAMP domain-like"/>
    <property type="match status" value="1"/>
</dbReference>
<feature type="transmembrane region" description="Helical" evidence="14">
    <location>
        <begin position="164"/>
        <end position="182"/>
    </location>
</feature>
<dbReference type="InterPro" id="IPR005467">
    <property type="entry name" value="His_kinase_dom"/>
</dbReference>
<comment type="catalytic activity">
    <reaction evidence="1">
        <text>ATP + protein L-histidine = ADP + protein N-phospho-L-histidine.</text>
        <dbReference type="EC" id="2.7.13.3"/>
    </reaction>
</comment>
<evidence type="ECO:0000259" key="15">
    <source>
        <dbReference type="PROSITE" id="PS50109"/>
    </source>
</evidence>
<evidence type="ECO:0000256" key="8">
    <source>
        <dbReference type="ARBA" id="ARBA00022741"/>
    </source>
</evidence>
<evidence type="ECO:0000256" key="1">
    <source>
        <dbReference type="ARBA" id="ARBA00000085"/>
    </source>
</evidence>
<dbReference type="Gene3D" id="1.10.287.130">
    <property type="match status" value="1"/>
</dbReference>
<dbReference type="PRINTS" id="PR00344">
    <property type="entry name" value="BCTRLSENSOR"/>
</dbReference>
<reference evidence="17 18" key="1">
    <citation type="submission" date="2012-12" db="EMBL/GenBank/DDBJ databases">
        <title>The Genome Sequence of Bacillus cereus VD133.</title>
        <authorList>
            <consortium name="The Broad Institute Genome Sequencing Platform"/>
            <consortium name="The Broad Institute Genome Sequencing Center for Infectious Disease"/>
            <person name="Feldgarden M."/>
            <person name="Van der Auwera G.A."/>
            <person name="Mahillon J."/>
            <person name="Duprez V."/>
            <person name="Timmery S."/>
            <person name="Mattelet C."/>
            <person name="Dierick K."/>
            <person name="Sun M."/>
            <person name="Yu Z."/>
            <person name="Zhu L."/>
            <person name="Hu X."/>
            <person name="Shank E.B."/>
            <person name="Swiecicka I."/>
            <person name="Hansen B.M."/>
            <person name="Andrup L."/>
            <person name="Walker B."/>
            <person name="Young S.K."/>
            <person name="Zeng Q."/>
            <person name="Gargeya S."/>
            <person name="Fitzgerald M."/>
            <person name="Haas B."/>
            <person name="Abouelleil A."/>
            <person name="Alvarado L."/>
            <person name="Arachchi H.M."/>
            <person name="Berlin A.M."/>
            <person name="Chapman S.B."/>
            <person name="Dewar J."/>
            <person name="Goldberg J."/>
            <person name="Griggs A."/>
            <person name="Gujja S."/>
            <person name="Hansen M."/>
            <person name="Howarth C."/>
            <person name="Imamovic A."/>
            <person name="Larimer J."/>
            <person name="McCowan C."/>
            <person name="Murphy C."/>
            <person name="Neiman D."/>
            <person name="Pearson M."/>
            <person name="Priest M."/>
            <person name="Roberts A."/>
            <person name="Saif S."/>
            <person name="Shea T."/>
            <person name="Sisk P."/>
            <person name="Sykes S."/>
            <person name="Wortman J."/>
            <person name="Nusbaum C."/>
            <person name="Birren B."/>
        </authorList>
    </citation>
    <scope>NUCLEOTIDE SEQUENCE [LARGE SCALE GENOMIC DNA]</scope>
    <source>
        <strain evidence="17 18">VD133</strain>
    </source>
</reference>
<keyword evidence="10" id="KW-0067">ATP-binding</keyword>
<keyword evidence="7 14" id="KW-0812">Transmembrane</keyword>
<evidence type="ECO:0000313" key="17">
    <source>
        <dbReference type="EMBL" id="EOO26103.1"/>
    </source>
</evidence>
<dbReference type="SMART" id="SM00304">
    <property type="entry name" value="HAMP"/>
    <property type="match status" value="1"/>
</dbReference>
<evidence type="ECO:0000256" key="5">
    <source>
        <dbReference type="ARBA" id="ARBA00022553"/>
    </source>
</evidence>
<dbReference type="Pfam" id="PF00672">
    <property type="entry name" value="HAMP"/>
    <property type="match status" value="1"/>
</dbReference>
<dbReference type="InterPro" id="IPR036097">
    <property type="entry name" value="HisK_dim/P_sf"/>
</dbReference>
<dbReference type="SUPFAM" id="SSF55874">
    <property type="entry name" value="ATPase domain of HSP90 chaperone/DNA topoisomerase II/histidine kinase"/>
    <property type="match status" value="1"/>
</dbReference>
<dbReference type="PROSITE" id="PS50109">
    <property type="entry name" value="HIS_KIN"/>
    <property type="match status" value="1"/>
</dbReference>
<keyword evidence="12" id="KW-0902">Two-component regulatory system</keyword>
<evidence type="ECO:0000256" key="10">
    <source>
        <dbReference type="ARBA" id="ARBA00022840"/>
    </source>
</evidence>
<dbReference type="CDD" id="cd00082">
    <property type="entry name" value="HisKA"/>
    <property type="match status" value="1"/>
</dbReference>
<evidence type="ECO:0000256" key="7">
    <source>
        <dbReference type="ARBA" id="ARBA00022692"/>
    </source>
</evidence>
<dbReference type="GO" id="GO:0005524">
    <property type="term" value="F:ATP binding"/>
    <property type="evidence" value="ECO:0007669"/>
    <property type="project" value="UniProtKB-KW"/>
</dbReference>
<protein>
    <recommendedName>
        <fullName evidence="3">histidine kinase</fullName>
        <ecNumber evidence="3">2.7.13.3</ecNumber>
    </recommendedName>
</protein>
<dbReference type="CDD" id="cd06225">
    <property type="entry name" value="HAMP"/>
    <property type="match status" value="1"/>
</dbReference>
<keyword evidence="5" id="KW-0597">Phosphoprotein</keyword>
<proteinExistence type="predicted"/>
<evidence type="ECO:0000256" key="14">
    <source>
        <dbReference type="SAM" id="Phobius"/>
    </source>
</evidence>
<feature type="domain" description="HAMP" evidence="16">
    <location>
        <begin position="185"/>
        <end position="236"/>
    </location>
</feature>
<evidence type="ECO:0000256" key="13">
    <source>
        <dbReference type="ARBA" id="ARBA00023136"/>
    </source>
</evidence>
<keyword evidence="6" id="KW-0808">Transferase</keyword>
<dbReference type="PANTHER" id="PTHR45528">
    <property type="entry name" value="SENSOR HISTIDINE KINASE CPXA"/>
    <property type="match status" value="1"/>
</dbReference>
<dbReference type="GO" id="GO:0000155">
    <property type="term" value="F:phosphorelay sensor kinase activity"/>
    <property type="evidence" value="ECO:0007669"/>
    <property type="project" value="InterPro"/>
</dbReference>
<evidence type="ECO:0000256" key="2">
    <source>
        <dbReference type="ARBA" id="ARBA00004651"/>
    </source>
</evidence>
<name>A0A9W5UZP5_BACCE</name>
<dbReference type="SMART" id="SM00388">
    <property type="entry name" value="HisKA"/>
    <property type="match status" value="1"/>
</dbReference>
<dbReference type="EMBL" id="AHFB01000127">
    <property type="protein sequence ID" value="EOO26103.1"/>
    <property type="molecule type" value="Genomic_DNA"/>
</dbReference>
<dbReference type="AlphaFoldDB" id="A0A9W5UZP5"/>
<evidence type="ECO:0000256" key="9">
    <source>
        <dbReference type="ARBA" id="ARBA00022777"/>
    </source>
</evidence>
<dbReference type="Gene3D" id="6.10.340.10">
    <property type="match status" value="1"/>
</dbReference>
<sequence length="462" mass="53688">MNKLARKLFFNISFTILLIFTLSILLTNYFLPKYYLYKTREKVNDVTAQIQTQSKDEFINAIPDLEHKYNVTIVYTPITSKPDEVSWSLRQELAKKHITLSRFWIGIEKFNLVVKKGERTGELFDQEKLKAKFFANFFSKENTFILVGVSIAHSEEMISITNTFSIYIFSIAIIVALALVWIQSKKITDPLKELSTVAKDISHFNFKQADIKTNDEIQDLAASINIMSDKLYRAHQDLTHRNENLKRFMGDITHELKTPIALIKAYSLGIQDGLDDGTYLDTVIKQTDNISNLIDELLKFAKIERNELKKEHFNIVPEIHTILQKHEIEMQSKEINISFKSSQNEMIIYADKEKMNMVFNNFISNAIKYTTNQKIEIILEESSEHFLYRIKNGMEYSTTTKIEQIWQPFFVLESSRSKDRSGTGLGLSIVKGILEMHGFRHGISTNENEIEFYVHMKKSLKK</sequence>
<gene>
    <name evidence="17" type="ORF">IIU_06039</name>
</gene>
<evidence type="ECO:0000256" key="3">
    <source>
        <dbReference type="ARBA" id="ARBA00012438"/>
    </source>
</evidence>
<organism evidence="17 18">
    <name type="scientific">Bacillus cereus VD133</name>
    <dbReference type="NCBI Taxonomy" id="1053233"/>
    <lineage>
        <taxon>Bacteria</taxon>
        <taxon>Bacillati</taxon>
        <taxon>Bacillota</taxon>
        <taxon>Bacilli</taxon>
        <taxon>Bacillales</taxon>
        <taxon>Bacillaceae</taxon>
        <taxon>Bacillus</taxon>
        <taxon>Bacillus cereus group</taxon>
    </lineage>
</organism>
<evidence type="ECO:0000313" key="18">
    <source>
        <dbReference type="Proteomes" id="UP000014018"/>
    </source>
</evidence>
<dbReference type="InterPro" id="IPR003661">
    <property type="entry name" value="HisK_dim/P_dom"/>
</dbReference>
<dbReference type="GO" id="GO:0005886">
    <property type="term" value="C:plasma membrane"/>
    <property type="evidence" value="ECO:0007669"/>
    <property type="project" value="UniProtKB-SubCell"/>
</dbReference>
<dbReference type="InterPro" id="IPR003660">
    <property type="entry name" value="HAMP_dom"/>
</dbReference>
<keyword evidence="13 14" id="KW-0472">Membrane</keyword>
<dbReference type="InterPro" id="IPR004358">
    <property type="entry name" value="Sig_transdc_His_kin-like_C"/>
</dbReference>
<feature type="transmembrane region" description="Helical" evidence="14">
    <location>
        <begin position="12"/>
        <end position="31"/>
    </location>
</feature>
<dbReference type="InterPro" id="IPR003594">
    <property type="entry name" value="HATPase_dom"/>
</dbReference>
<dbReference type="PROSITE" id="PS50885">
    <property type="entry name" value="HAMP"/>
    <property type="match status" value="1"/>
</dbReference>
<feature type="domain" description="Histidine kinase" evidence="15">
    <location>
        <begin position="251"/>
        <end position="460"/>
    </location>
</feature>
<evidence type="ECO:0000256" key="12">
    <source>
        <dbReference type="ARBA" id="ARBA00023012"/>
    </source>
</evidence>
<dbReference type="Pfam" id="PF02518">
    <property type="entry name" value="HATPase_c"/>
    <property type="match status" value="1"/>
</dbReference>
<dbReference type="SUPFAM" id="SSF47384">
    <property type="entry name" value="Homodimeric domain of signal transducing histidine kinase"/>
    <property type="match status" value="1"/>
</dbReference>
<evidence type="ECO:0000256" key="11">
    <source>
        <dbReference type="ARBA" id="ARBA00022989"/>
    </source>
</evidence>
<comment type="subcellular location">
    <subcellularLocation>
        <location evidence="2">Cell membrane</location>
        <topology evidence="2">Multi-pass membrane protein</topology>
    </subcellularLocation>
</comment>
<evidence type="ECO:0000259" key="16">
    <source>
        <dbReference type="PROSITE" id="PS50885"/>
    </source>
</evidence>
<keyword evidence="8" id="KW-0547">Nucleotide-binding</keyword>